<dbReference type="GO" id="GO:0006071">
    <property type="term" value="P:glycerol metabolic process"/>
    <property type="evidence" value="ECO:0007669"/>
    <property type="project" value="InterPro"/>
</dbReference>
<dbReference type="InterPro" id="IPR033470">
    <property type="entry name" value="FakA-like_C"/>
</dbReference>
<dbReference type="KEGG" id="ccel:CCDG5_0434"/>
<dbReference type="PANTHER" id="PTHR33434">
    <property type="entry name" value="DEGV DOMAIN-CONTAINING PROTEIN DR_1986-RELATED"/>
    <property type="match status" value="1"/>
</dbReference>
<dbReference type="Pfam" id="PF21645">
    <property type="entry name" value="FakA-like_M"/>
    <property type="match status" value="1"/>
</dbReference>
<dbReference type="STRING" id="29343.CCDG5_0434"/>
<dbReference type="InterPro" id="IPR004007">
    <property type="entry name" value="DhaL_dom"/>
</dbReference>
<dbReference type="Proteomes" id="UP000032431">
    <property type="component" value="Chromosome I"/>
</dbReference>
<evidence type="ECO:0000259" key="1">
    <source>
        <dbReference type="PROSITE" id="PS51480"/>
    </source>
</evidence>
<dbReference type="NCBIfam" id="TIGR03599">
    <property type="entry name" value="YloV"/>
    <property type="match status" value="1"/>
</dbReference>
<dbReference type="InterPro" id="IPR036117">
    <property type="entry name" value="DhaL_dom_sf"/>
</dbReference>
<organism evidence="2 3">
    <name type="scientific">[Clostridium] cellulosi</name>
    <dbReference type="NCBI Taxonomy" id="29343"/>
    <lineage>
        <taxon>Bacteria</taxon>
        <taxon>Bacillati</taxon>
        <taxon>Bacillota</taxon>
        <taxon>Clostridia</taxon>
        <taxon>Eubacteriales</taxon>
        <taxon>Oscillospiraceae</taxon>
        <taxon>Oscillospiraceae incertae sedis</taxon>
    </lineage>
</organism>
<dbReference type="Pfam" id="PF02734">
    <property type="entry name" value="Dak2"/>
    <property type="match status" value="1"/>
</dbReference>
<dbReference type="SMART" id="SM01120">
    <property type="entry name" value="Dak2"/>
    <property type="match status" value="1"/>
</dbReference>
<feature type="domain" description="DhaL" evidence="1">
    <location>
        <begin position="9"/>
        <end position="203"/>
    </location>
</feature>
<dbReference type="OrthoDB" id="9760324at2"/>
<dbReference type="InterPro" id="IPR048394">
    <property type="entry name" value="FakA-like_M"/>
</dbReference>
<dbReference type="InterPro" id="IPR050270">
    <property type="entry name" value="DegV_domain_contain"/>
</dbReference>
<gene>
    <name evidence="2" type="primary">yloV</name>
    <name evidence="2" type="ORF">CCDG5_0434</name>
</gene>
<dbReference type="Pfam" id="PF13684">
    <property type="entry name" value="FakA-like_C"/>
    <property type="match status" value="1"/>
</dbReference>
<dbReference type="EMBL" id="LM995447">
    <property type="protein sequence ID" value="CDZ23572.1"/>
    <property type="molecule type" value="Genomic_DNA"/>
</dbReference>
<name>A0A078KM31_9FIRM</name>
<dbReference type="PATRIC" id="fig|29343.3.peg.452"/>
<proteinExistence type="predicted"/>
<dbReference type="Gene3D" id="1.25.40.340">
    <property type="match status" value="1"/>
</dbReference>
<dbReference type="SMART" id="SM01121">
    <property type="entry name" value="Dak1_2"/>
    <property type="match status" value="1"/>
</dbReference>
<dbReference type="HOGENOM" id="CLU_017496_1_0_9"/>
<protein>
    <recommendedName>
        <fullName evidence="1">DhaL domain-containing protein</fullName>
    </recommendedName>
</protein>
<sequence>MENLCVSGRQLKDMLLSAAHVLEARKQEINELNVFPVPDGDTGTNMSMTMNSVVRELSRLDSCTVSQVTEIAASSLLRGARGNSGVILSLLFRGIAKKLNGLDEATGADFAAALTAGVEAAYKAVMKPQEGTILTVAREAAEAGVAAANCEGENDFVSVMEAISKTASDTLARTPDMLPVLKKAGVVDSGGKGLVVIFDAMLRSLKEGGVIGESETEKVENAPAAVGTSDEEIHFTYCTEFIINKTGEPAKDPLALRAFLESIGDCVLVADDTSFIKVHCHTDNPGNAIQEALTYGYLTDIKIDNMRIQSEKKKNNAEPLQRVEPEKQYGFVAVASGEGLAQIFKELGADRVVEGGQTMNPSTDDILSNIEATPAETVIVLPNNKNIILAAEQAASLADRTVYVLHTKTLPQGMTALVNFDPDEDITTNMRNMEAAAEKVKTGLVTFAARDSDFDGNKISKNEILAIANGKILFTETDPVQAAARLILKLSDKSTSFVTIIFGADTTEEQAETIKALVSEKLGEQVEINIIDGGQPVYHFILSIE</sequence>
<dbReference type="PROSITE" id="PS51480">
    <property type="entry name" value="DHAL"/>
    <property type="match status" value="1"/>
</dbReference>
<evidence type="ECO:0000313" key="2">
    <source>
        <dbReference type="EMBL" id="CDZ23572.1"/>
    </source>
</evidence>
<dbReference type="InterPro" id="IPR019986">
    <property type="entry name" value="YloV-like"/>
</dbReference>
<dbReference type="PANTHER" id="PTHR33434:SF4">
    <property type="entry name" value="PHOSPHATASE PROTEIN"/>
    <property type="match status" value="1"/>
</dbReference>
<dbReference type="AlphaFoldDB" id="A0A078KM31"/>
<evidence type="ECO:0000313" key="3">
    <source>
        <dbReference type="Proteomes" id="UP000032431"/>
    </source>
</evidence>
<dbReference type="GO" id="GO:0004371">
    <property type="term" value="F:glycerone kinase activity"/>
    <property type="evidence" value="ECO:0007669"/>
    <property type="project" value="InterPro"/>
</dbReference>
<reference evidence="3" key="1">
    <citation type="submission" date="2014-07" db="EMBL/GenBank/DDBJ databases">
        <authorList>
            <person name="Wibberg D."/>
        </authorList>
    </citation>
    <scope>NUCLEOTIDE SEQUENCE [LARGE SCALE GENOMIC DNA]</scope>
    <source>
        <strain evidence="3">DG5</strain>
    </source>
</reference>
<dbReference type="SUPFAM" id="SSF101473">
    <property type="entry name" value="DhaL-like"/>
    <property type="match status" value="1"/>
</dbReference>
<accession>A0A078KM31</accession>
<keyword evidence="3" id="KW-1185">Reference proteome</keyword>